<accession>A0ABT3P312</accession>
<protein>
    <submittedName>
        <fullName evidence="1">Uncharacterized protein</fullName>
    </submittedName>
</protein>
<reference evidence="1 2" key="1">
    <citation type="submission" date="2022-10" db="EMBL/GenBank/DDBJ databases">
        <title>Roseococcus glaciei nov., sp. nov., isolated from glacier.</title>
        <authorList>
            <person name="Liu Q."/>
            <person name="Xin Y.-H."/>
        </authorList>
    </citation>
    <scope>NUCLEOTIDE SEQUENCE [LARGE SCALE GENOMIC DNA]</scope>
    <source>
        <strain evidence="1 2">MDT2-1-1</strain>
    </source>
</reference>
<dbReference type="Proteomes" id="UP001526430">
    <property type="component" value="Unassembled WGS sequence"/>
</dbReference>
<gene>
    <name evidence="1" type="ORF">OF850_21445</name>
</gene>
<dbReference type="RefSeq" id="WP_301592365.1">
    <property type="nucleotide sequence ID" value="NZ_JAPFQI010000028.1"/>
</dbReference>
<name>A0ABT3P312_9PROT</name>
<evidence type="ECO:0000313" key="2">
    <source>
        <dbReference type="Proteomes" id="UP001526430"/>
    </source>
</evidence>
<proteinExistence type="predicted"/>
<keyword evidence="2" id="KW-1185">Reference proteome</keyword>
<sequence length="141" mass="14794">MQSRLVVGHPKGRRTGFLMSARHPRGSGTAKDLLAAAGLLLFTLLGSLFVGALPQAGQTRFVAVFPPWQDLLQSTERVGRAGGMVVATGGFHNFVTVQSDDPAFVSALYRSGALLVLDLASARGCSGLPASSSTPRERDDV</sequence>
<comment type="caution">
    <text evidence="1">The sequence shown here is derived from an EMBL/GenBank/DDBJ whole genome shotgun (WGS) entry which is preliminary data.</text>
</comment>
<evidence type="ECO:0000313" key="1">
    <source>
        <dbReference type="EMBL" id="MCW8088164.1"/>
    </source>
</evidence>
<organism evidence="1 2">
    <name type="scientific">Sabulicella glaciei</name>
    <dbReference type="NCBI Taxonomy" id="2984948"/>
    <lineage>
        <taxon>Bacteria</taxon>
        <taxon>Pseudomonadati</taxon>
        <taxon>Pseudomonadota</taxon>
        <taxon>Alphaproteobacteria</taxon>
        <taxon>Acetobacterales</taxon>
        <taxon>Acetobacteraceae</taxon>
        <taxon>Sabulicella</taxon>
    </lineage>
</organism>
<dbReference type="EMBL" id="JAPFQI010000028">
    <property type="protein sequence ID" value="MCW8088164.1"/>
    <property type="molecule type" value="Genomic_DNA"/>
</dbReference>